<dbReference type="AlphaFoldDB" id="A0A5B9PDL0"/>
<dbReference type="InterPro" id="IPR050963">
    <property type="entry name" value="Sirohydro_Cobaltochel/CbiX"/>
</dbReference>
<dbReference type="InterPro" id="IPR002762">
    <property type="entry name" value="CbiX-like"/>
</dbReference>
<dbReference type="Pfam" id="PF01903">
    <property type="entry name" value="CbiX"/>
    <property type="match status" value="1"/>
</dbReference>
<accession>A0A5B9PDL0</accession>
<dbReference type="Gene3D" id="3.40.50.1400">
    <property type="match status" value="2"/>
</dbReference>
<reference evidence="3 4" key="1">
    <citation type="submission" date="2019-08" db="EMBL/GenBank/DDBJ databases">
        <title>Deep-cultivation of Planctomycetes and their phenomic and genomic characterization uncovers novel biology.</title>
        <authorList>
            <person name="Wiegand S."/>
            <person name="Jogler M."/>
            <person name="Boedeker C."/>
            <person name="Pinto D."/>
            <person name="Vollmers J."/>
            <person name="Rivas-Marin E."/>
            <person name="Kohn T."/>
            <person name="Peeters S.H."/>
            <person name="Heuer A."/>
            <person name="Rast P."/>
            <person name="Oberbeckmann S."/>
            <person name="Bunk B."/>
            <person name="Jeske O."/>
            <person name="Meyerdierks A."/>
            <person name="Storesund J.E."/>
            <person name="Kallscheuer N."/>
            <person name="Luecker S."/>
            <person name="Lage O.M."/>
            <person name="Pohl T."/>
            <person name="Merkel B.J."/>
            <person name="Hornburger P."/>
            <person name="Mueller R.-W."/>
            <person name="Bruemmer F."/>
            <person name="Labrenz M."/>
            <person name="Spormann A.M."/>
            <person name="Op den Camp H."/>
            <person name="Overmann J."/>
            <person name="Amann R."/>
            <person name="Jetten M.S.M."/>
            <person name="Mascher T."/>
            <person name="Medema M.H."/>
            <person name="Devos D.P."/>
            <person name="Kaster A.-K."/>
            <person name="Ovreas L."/>
            <person name="Rohde M."/>
            <person name="Galperin M.Y."/>
            <person name="Jogler C."/>
        </authorList>
    </citation>
    <scope>NUCLEOTIDE SEQUENCE [LARGE SCALE GENOMIC DNA]</scope>
    <source>
        <strain evidence="3 4">FC18</strain>
    </source>
</reference>
<dbReference type="GO" id="GO:0016829">
    <property type="term" value="F:lyase activity"/>
    <property type="evidence" value="ECO:0007669"/>
    <property type="project" value="UniProtKB-KW"/>
</dbReference>
<dbReference type="OrthoDB" id="1489951at2"/>
<dbReference type="GO" id="GO:0046872">
    <property type="term" value="F:metal ion binding"/>
    <property type="evidence" value="ECO:0007669"/>
    <property type="project" value="UniProtKB-KW"/>
</dbReference>
<keyword evidence="2" id="KW-0456">Lyase</keyword>
<evidence type="ECO:0000256" key="2">
    <source>
        <dbReference type="ARBA" id="ARBA00023239"/>
    </source>
</evidence>
<organism evidence="3 4">
    <name type="scientific">Mariniblastus fucicola</name>
    <dbReference type="NCBI Taxonomy" id="980251"/>
    <lineage>
        <taxon>Bacteria</taxon>
        <taxon>Pseudomonadati</taxon>
        <taxon>Planctomycetota</taxon>
        <taxon>Planctomycetia</taxon>
        <taxon>Pirellulales</taxon>
        <taxon>Pirellulaceae</taxon>
        <taxon>Mariniblastus</taxon>
    </lineage>
</organism>
<keyword evidence="1" id="KW-0479">Metal-binding</keyword>
<dbReference type="SUPFAM" id="SSF53800">
    <property type="entry name" value="Chelatase"/>
    <property type="match status" value="2"/>
</dbReference>
<keyword evidence="4" id="KW-1185">Reference proteome</keyword>
<evidence type="ECO:0000256" key="1">
    <source>
        <dbReference type="ARBA" id="ARBA00022723"/>
    </source>
</evidence>
<evidence type="ECO:0000313" key="3">
    <source>
        <dbReference type="EMBL" id="QEG24478.1"/>
    </source>
</evidence>
<evidence type="ECO:0008006" key="5">
    <source>
        <dbReference type="Google" id="ProtNLM"/>
    </source>
</evidence>
<dbReference type="RefSeq" id="WP_075083941.1">
    <property type="nucleotide sequence ID" value="NZ_CP042912.1"/>
</dbReference>
<dbReference type="PANTHER" id="PTHR33542">
    <property type="entry name" value="SIROHYDROCHLORIN FERROCHELATASE, CHLOROPLASTIC"/>
    <property type="match status" value="1"/>
</dbReference>
<name>A0A5B9PDL0_9BACT</name>
<dbReference type="CDD" id="cd03416">
    <property type="entry name" value="CbiX_SirB_N"/>
    <property type="match status" value="1"/>
</dbReference>
<sequence>MAKFDDVTLVLGAHGSEAATDSNAPVEDLATQIRSADVFANVVPAFLLGQPNMTNVLEKVTTPKVVVVPLMTSSGYYLNLVIPKKLAENADAGNIDWLISSVAGMHERVAQLMVERVNLRLSQNEIAESDTTIVLVGHGTRRNRNSARSTFALFEKIKLAFPAARNRVAFLDQDPEANLVAASIVEGHTVVVPFLISRGPHTTVDVPVAFGLPSGPGVQFPIIQKTESRGGVRVTVCEQPMAYYPEMTDICIEIATEAVDSNSRLTLPELEIV</sequence>
<protein>
    <recommendedName>
        <fullName evidence="5">Sirohydrochlorin cobaltochelatase</fullName>
    </recommendedName>
</protein>
<dbReference type="EMBL" id="CP042912">
    <property type="protein sequence ID" value="QEG24478.1"/>
    <property type="molecule type" value="Genomic_DNA"/>
</dbReference>
<dbReference type="Proteomes" id="UP000322214">
    <property type="component" value="Chromosome"/>
</dbReference>
<evidence type="ECO:0000313" key="4">
    <source>
        <dbReference type="Proteomes" id="UP000322214"/>
    </source>
</evidence>
<proteinExistence type="predicted"/>
<dbReference type="STRING" id="980251.GCA_001642875_01171"/>
<dbReference type="PANTHER" id="PTHR33542:SF3">
    <property type="entry name" value="SIROHYDROCHLORIN FERROCHELATASE, CHLOROPLASTIC"/>
    <property type="match status" value="1"/>
</dbReference>
<gene>
    <name evidence="3" type="ORF">MFFC18_43980</name>
</gene>
<dbReference type="KEGG" id="mff:MFFC18_43980"/>